<dbReference type="Gene3D" id="2.60.120.20">
    <property type="match status" value="1"/>
</dbReference>
<feature type="region of interest" description="Disordered" evidence="15">
    <location>
        <begin position="33"/>
        <end position="85"/>
    </location>
</feature>
<evidence type="ECO:0000256" key="2">
    <source>
        <dbReference type="ARBA" id="ARBA00004192"/>
    </source>
</evidence>
<dbReference type="GO" id="GO:0003723">
    <property type="term" value="F:RNA binding"/>
    <property type="evidence" value="ECO:0007669"/>
    <property type="project" value="UniProtKB-UniRule"/>
</dbReference>
<comment type="similarity">
    <text evidence="5 14">Belongs to the hepevirus capsid protein family.</text>
</comment>
<evidence type="ECO:0000259" key="16">
    <source>
        <dbReference type="Pfam" id="PF03014"/>
    </source>
</evidence>
<dbReference type="EMBL" id="LC340970">
    <property type="protein sequence ID" value="BBG22519.1"/>
    <property type="molecule type" value="Genomic_RNA"/>
</dbReference>
<evidence type="ECO:0000256" key="4">
    <source>
        <dbReference type="ARBA" id="ARBA00004354"/>
    </source>
</evidence>
<reference evidence="19" key="1">
    <citation type="journal article" date="2018" name="Virus Genes">
        <title>Detection of bat hepatitis E virus RNA in microbats in Japan.</title>
        <authorList>
            <person name="Kobayashi T."/>
            <person name="Murakami S."/>
            <person name="Yamamoto T."/>
            <person name="Mineshita K."/>
            <person name="Sakuyama M."/>
            <person name="Sasaki R."/>
            <person name="Maeda K."/>
            <person name="Horimoto T."/>
        </authorList>
    </citation>
    <scope>NUCLEOTIDE SEQUENCE</scope>
    <source>
        <strain evidence="19">BtHEV-Ej1</strain>
        <strain evidence="20">BtHEV-Ej2</strain>
    </source>
</reference>
<evidence type="ECO:0000259" key="18">
    <source>
        <dbReference type="Pfam" id="PF20752"/>
    </source>
</evidence>
<protein>
    <recommendedName>
        <fullName evidence="14">Pro-secreted protein ORF2</fullName>
        <shortName evidence="14">pORF2</shortName>
    </recommendedName>
    <alternativeName>
        <fullName evidence="14">Protein ORF2</fullName>
    </alternativeName>
    <component>
        <recommendedName>
            <fullName evidence="14">Secreted protein ORF2</fullName>
            <shortName evidence="14">ORF2s</shortName>
        </recommendedName>
    </component>
</protein>
<keyword evidence="12 14" id="KW-1035">Host cytoplasm</keyword>
<evidence type="ECO:0000256" key="8">
    <source>
        <dbReference type="ARBA" id="ARBA00022844"/>
    </source>
</evidence>
<evidence type="ECO:0000256" key="1">
    <source>
        <dbReference type="ARBA" id="ARBA00004136"/>
    </source>
</evidence>
<dbReference type="GO" id="GO:0005198">
    <property type="term" value="F:structural molecule activity"/>
    <property type="evidence" value="ECO:0007669"/>
    <property type="project" value="UniProtKB-UniRule"/>
</dbReference>
<feature type="compositionally biased region" description="Polar residues" evidence="15">
    <location>
        <begin position="60"/>
        <end position="72"/>
    </location>
</feature>
<evidence type="ECO:0000256" key="7">
    <source>
        <dbReference type="ARBA" id="ARBA00022812"/>
    </source>
</evidence>
<dbReference type="InterPro" id="IPR029053">
    <property type="entry name" value="Viral_coat"/>
</dbReference>
<dbReference type="Pfam" id="PF20751">
    <property type="entry name" value="SP2_M"/>
    <property type="match status" value="1"/>
</dbReference>
<feature type="domain" description="Structural protein 2 second" evidence="17">
    <location>
        <begin position="272"/>
        <end position="409"/>
    </location>
</feature>
<keyword evidence="10" id="KW-0325">Glycoprotein</keyword>
<dbReference type="InterPro" id="IPR048794">
    <property type="entry name" value="SP2_C"/>
</dbReference>
<dbReference type="GO" id="GO:0039615">
    <property type="term" value="C:T=1 icosahedral viral capsid"/>
    <property type="evidence" value="ECO:0007669"/>
    <property type="project" value="UniProtKB-UniRule"/>
</dbReference>
<evidence type="ECO:0000256" key="9">
    <source>
        <dbReference type="ARBA" id="ARBA00022884"/>
    </source>
</evidence>
<evidence type="ECO:0000256" key="15">
    <source>
        <dbReference type="SAM" id="MobiDB-lite"/>
    </source>
</evidence>
<comment type="function">
    <molecule>Isoform Capsid protein</molecule>
    <text evidence="14">Forms an icosahedral capsid with a T=1 symmetry and a 34 nm diameter. The capsid is composed of 60 copies linked to each other. Binds to the 5' end of the genomic RNA to mediate genome encapsidation.</text>
</comment>
<evidence type="ECO:0000256" key="11">
    <source>
        <dbReference type="ARBA" id="ARBA00023184"/>
    </source>
</evidence>
<keyword evidence="11" id="KW-1038">Host endoplasmic reticulum</keyword>
<sequence>MNNTLFCFAMRLQLPIAYLLLLFLSGVNGGGWDPRSPPGPAPRWRGPRRGRSGGNRPQGANQTSATPLTTRASAPGTVPVPDVDQRGTILRRQYNLASSPLSLSVAGSSNAVLYSAPLSPLLPLQDGTNAHIMSTEASNYAQYRVVAATLRFRPVVPASVGGFSISMSFWPQSNNVPTSVDMNSITSTDVRIVSQPGMATELVIPKERLHYRNQGWRSVETANTSQEEATSGTIIVACHGSPINSYTNTPYTGPLGLLDLALVLDFRNLTPGNTNSRLTRIKTTTQHRLTRGPRGAQLSSPSFQRFMGDATLGNNSAVGEVGGGIVGLILNVADSLLGNIPSTILSLAGGQLLYGKPVTASNGEPTMLLYGSVEQAQLDKPLQIPHDVDLGLSSVVAQDYVNNHEADRPSPAPAPKRPLGTLRTGDILFLRMPNSEYINSTADMGGPVYRSQTAELVNVITGQRGPMRSVDWTKATLDGEALPRTSTGTPPYIKIPLAGKLSFWLHGHFDRAGYPYQYNNNESGVIYVSSEGDAYTYISTYSNSLGSTNLDIAAVGQTQAPATRSARALLDARHSFDASCEICLSVGLGKCIFVYPSERPHEGVPQPPCYPAPLPPRGQPATRPDEFACSVDTNEIC</sequence>
<evidence type="ECO:0000256" key="10">
    <source>
        <dbReference type="ARBA" id="ARBA00023180"/>
    </source>
</evidence>
<dbReference type="GO" id="GO:0044228">
    <property type="term" value="C:host cell surface"/>
    <property type="evidence" value="ECO:0007669"/>
    <property type="project" value="UniProtKB-SubCell"/>
</dbReference>
<evidence type="ECO:0000256" key="5">
    <source>
        <dbReference type="ARBA" id="ARBA00008877"/>
    </source>
</evidence>
<evidence type="ECO:0000259" key="17">
    <source>
        <dbReference type="Pfam" id="PF20751"/>
    </source>
</evidence>
<dbReference type="GO" id="GO:0044165">
    <property type="term" value="C:host cell endoplasmic reticulum"/>
    <property type="evidence" value="ECO:0007669"/>
    <property type="project" value="UniProtKB-SubCell"/>
</dbReference>
<evidence type="ECO:0000313" key="19">
    <source>
        <dbReference type="EMBL" id="BBB87312.1"/>
    </source>
</evidence>
<comment type="subcellular location">
    <molecule>Isoform Capsid protein</molecule>
    <subcellularLocation>
        <location evidence="14">Virion</location>
    </subcellularLocation>
    <subcellularLocation>
        <location evidence="14">Host cytoplasm</location>
    </subcellularLocation>
    <subcellularLocation>
        <location evidence="14">Host endoplasmic reticulum</location>
    </subcellularLocation>
    <subcellularLocation>
        <location evidence="14">Host Golgi apparatus</location>
    </subcellularLocation>
    <subcellularLocation>
        <location evidence="14">Host cell surface</location>
    </subcellularLocation>
</comment>
<dbReference type="GO" id="GO:0044177">
    <property type="term" value="C:host cell Golgi apparatus"/>
    <property type="evidence" value="ECO:0007669"/>
    <property type="project" value="UniProtKB-SubCell"/>
</dbReference>
<evidence type="ECO:0000256" key="13">
    <source>
        <dbReference type="ARBA" id="ARBA00046910"/>
    </source>
</evidence>
<organism evidence="19">
    <name type="scientific">Bat hepatitis E virus</name>
    <dbReference type="NCBI Taxonomy" id="1216472"/>
    <lineage>
        <taxon>Viruses</taxon>
        <taxon>Riboviria</taxon>
        <taxon>Orthornavirae</taxon>
        <taxon>Kitrinoviricota</taxon>
        <taxon>Alsuviricetes</taxon>
        <taxon>Hepelivirales</taxon>
        <taxon>Hepeviridae</taxon>
        <taxon>Orthohepevirinae</taxon>
        <taxon>Chirohepevirus</taxon>
        <taxon>Chirohepevirus eptesici</taxon>
    </lineage>
</organism>
<evidence type="ECO:0000313" key="20">
    <source>
        <dbReference type="EMBL" id="BBG22519.1"/>
    </source>
</evidence>
<feature type="domain" description="Hepatitis E virus structural protein 2 N-terminal" evidence="16">
    <location>
        <begin position="79"/>
        <end position="269"/>
    </location>
</feature>
<dbReference type="InterPro" id="IPR048802">
    <property type="entry name" value="SP2_M"/>
</dbReference>
<evidence type="ECO:0000256" key="12">
    <source>
        <dbReference type="ARBA" id="ARBA00023200"/>
    </source>
</evidence>
<comment type="subcellular location">
    <subcellularLocation>
        <location evidence="1">Host Golgi apparatus</location>
    </subcellularLocation>
    <subcellularLocation>
        <location evidence="2">Host cytoplasm</location>
    </subcellularLocation>
    <subcellularLocation>
        <location evidence="4">Host endoplasmic reticulum</location>
    </subcellularLocation>
    <subcellularLocation>
        <location evidence="3">Virion</location>
    </subcellularLocation>
</comment>
<dbReference type="EMBL" id="LC340968">
    <property type="protein sequence ID" value="BBB87312.1"/>
    <property type="molecule type" value="Genomic_RNA"/>
</dbReference>
<dbReference type="GO" id="GO:0005576">
    <property type="term" value="C:extracellular region"/>
    <property type="evidence" value="ECO:0007669"/>
    <property type="project" value="UniProtKB-SubCell"/>
</dbReference>
<keyword evidence="7" id="KW-1040">Host Golgi apparatus</keyword>
<name>A0A2Z5WBA3_9VIRU</name>
<keyword evidence="9 14" id="KW-0694">RNA-binding</keyword>
<evidence type="ECO:0000256" key="14">
    <source>
        <dbReference type="RuleBase" id="RU363023"/>
    </source>
</evidence>
<evidence type="ECO:0000256" key="6">
    <source>
        <dbReference type="ARBA" id="ARBA00022561"/>
    </source>
</evidence>
<dbReference type="InterPro" id="IPR004261">
    <property type="entry name" value="SP2_N"/>
</dbReference>
<accession>A0A2Z5WBA3</accession>
<feature type="domain" description="Structural protein 2 C-terminal" evidence="18">
    <location>
        <begin position="414"/>
        <end position="480"/>
    </location>
</feature>
<evidence type="ECO:0000256" key="3">
    <source>
        <dbReference type="ARBA" id="ARBA00004328"/>
    </source>
</evidence>
<dbReference type="Pfam" id="PF03014">
    <property type="entry name" value="SP2"/>
    <property type="match status" value="1"/>
</dbReference>
<dbReference type="Pfam" id="PF20752">
    <property type="entry name" value="SP2_C"/>
    <property type="match status" value="1"/>
</dbReference>
<keyword evidence="6 14" id="KW-0167">Capsid protein</keyword>
<dbReference type="SUPFAM" id="SSF88633">
    <property type="entry name" value="Positive stranded ssRNA viruses"/>
    <property type="match status" value="1"/>
</dbReference>
<proteinExistence type="inferred from homology"/>
<dbReference type="Gene3D" id="2.40.30.190">
    <property type="match status" value="1"/>
</dbReference>
<comment type="function">
    <molecule>Isoform Secreted protein ORF2</molecule>
    <text evidence="14">Plays a role in the inhibition of host antibody-mediated neutralization without blocking viral cell entry.</text>
</comment>
<comment type="subcellular location">
    <molecule>Isoform Secreted protein ORF2</molecule>
    <subcellularLocation>
        <location evidence="14">Secreted</location>
    </subcellularLocation>
</comment>
<keyword evidence="8 14" id="KW-0946">Virion</keyword>
<comment type="subunit">
    <text evidence="13">Self-assembles to form the capsid. The capsid is dominated by dimers that define the 30 morphological units. Interacts with phosphorylated protein ORF3. Interacts with host TMEM134. Interacts with host ASGR1 and ASGR2; these interactions facilitate infection of host hepatocytes.</text>
</comment>